<reference evidence="1 2" key="1">
    <citation type="submission" date="2014-04" db="EMBL/GenBank/DDBJ databases">
        <title>Comparative Genomics of Cryptosporidium Species.</title>
        <authorList>
            <person name="Silva J.C."/>
            <person name="Su Q."/>
            <person name="Chalmers R."/>
            <person name="Chibucos M.C."/>
            <person name="Elwin K."/>
            <person name="Godinez A."/>
            <person name="Guo F."/>
            <person name="Huynh K."/>
            <person name="Orvis J."/>
            <person name="Ott S."/>
            <person name="Sadzewicz L."/>
            <person name="Sengamalay N."/>
            <person name="Shetty A."/>
            <person name="Sun M."/>
            <person name="Tallon L."/>
            <person name="Xiao L."/>
            <person name="Zhang H."/>
            <person name="Fraser C.M."/>
            <person name="Zhu G."/>
            <person name="Kissinger J."/>
            <person name="Widmer G."/>
        </authorList>
    </citation>
    <scope>NUCLEOTIDE SEQUENCE [LARGE SCALE GENOMIC DNA]</scope>
    <source>
        <strain evidence="1 2">UKMEL1</strain>
    </source>
</reference>
<dbReference type="VEuPathDB" id="CryptoDB:CmeUKMEL1_08280"/>
<accession>A0A2P4Z0K6</accession>
<gene>
    <name evidence="1" type="ORF">CmeUKMEL1_08280</name>
</gene>
<name>A0A2P4Z0K6_9CRYT</name>
<evidence type="ECO:0000313" key="2">
    <source>
        <dbReference type="Proteomes" id="UP000236928"/>
    </source>
</evidence>
<keyword evidence="2" id="KW-1185">Reference proteome</keyword>
<dbReference type="EMBL" id="JIBK01000017">
    <property type="protein sequence ID" value="POM83615.1"/>
    <property type="molecule type" value="Genomic_DNA"/>
</dbReference>
<organism evidence="1 2">
    <name type="scientific">Cryptosporidium meleagridis</name>
    <dbReference type="NCBI Taxonomy" id="93969"/>
    <lineage>
        <taxon>Eukaryota</taxon>
        <taxon>Sar</taxon>
        <taxon>Alveolata</taxon>
        <taxon>Apicomplexa</taxon>
        <taxon>Conoidasida</taxon>
        <taxon>Coccidia</taxon>
        <taxon>Eucoccidiorida</taxon>
        <taxon>Eimeriorina</taxon>
        <taxon>Cryptosporidiidae</taxon>
        <taxon>Cryptosporidium</taxon>
    </lineage>
</organism>
<dbReference type="Proteomes" id="UP000236928">
    <property type="component" value="Unassembled WGS sequence"/>
</dbReference>
<evidence type="ECO:0000313" key="1">
    <source>
        <dbReference type="EMBL" id="POM83615.1"/>
    </source>
</evidence>
<proteinExistence type="predicted"/>
<dbReference type="AlphaFoldDB" id="A0A2P4Z0K6"/>
<comment type="caution">
    <text evidence="1">The sequence shown here is derived from an EMBL/GenBank/DDBJ whole genome shotgun (WGS) entry which is preliminary data.</text>
</comment>
<protein>
    <submittedName>
        <fullName evidence="1">Uncharacterized protein</fullName>
    </submittedName>
</protein>
<sequence>MIINKIKASLDGWGSKKTGIVIRGFALRWTTELERFLHQEAASYFVSVSLGRRHRNVLYRCNALQDVTSNLTNLFHLC</sequence>